<protein>
    <submittedName>
        <fullName evidence="1">Uncharacterized protein</fullName>
    </submittedName>
</protein>
<dbReference type="RefSeq" id="WP_002635241.1">
    <property type="nucleotide sequence ID" value="NZ_CP012109.1"/>
</dbReference>
<sequence length="53" mass="5741">MKWFGGLVLLGYAALTLSGWSPFTKEERDRVPGNVRRGPGGVLLWTGGYMGGK</sequence>
<evidence type="ECO:0000313" key="1">
    <source>
        <dbReference type="EMBL" id="AKQ68868.1"/>
    </source>
</evidence>
<proteinExistence type="predicted"/>
<gene>
    <name evidence="1" type="ORF">A176_005780</name>
</gene>
<dbReference type="KEGG" id="mym:A176_005780"/>
<dbReference type="eggNOG" id="ENOG5032KP2">
    <property type="taxonomic scope" value="Bacteria"/>
</dbReference>
<dbReference type="STRING" id="1297742.A176_005780"/>
<accession>A0A0H4X4U4</accession>
<dbReference type="AlphaFoldDB" id="A0A0H4X4U4"/>
<name>A0A0H4X4U4_9BACT</name>
<keyword evidence="2" id="KW-1185">Reference proteome</keyword>
<dbReference type="EMBL" id="CP012109">
    <property type="protein sequence ID" value="AKQ68868.1"/>
    <property type="molecule type" value="Genomic_DNA"/>
</dbReference>
<dbReference type="PATRIC" id="fig|1297742.4.peg.5876"/>
<dbReference type="Proteomes" id="UP000009026">
    <property type="component" value="Chromosome"/>
</dbReference>
<reference evidence="1 2" key="1">
    <citation type="journal article" date="2016" name="PLoS ONE">
        <title>Complete Genome Sequence and Comparative Genomics of a Novel Myxobacterium Myxococcus hansupus.</title>
        <authorList>
            <person name="Sharma G."/>
            <person name="Narwani T."/>
            <person name="Subramanian S."/>
        </authorList>
    </citation>
    <scope>NUCLEOTIDE SEQUENCE [LARGE SCALE GENOMIC DNA]</scope>
    <source>
        <strain evidence="2">mixupus</strain>
    </source>
</reference>
<organism evidence="1 2">
    <name type="scientific">Pseudomyxococcus hansupus</name>
    <dbReference type="NCBI Taxonomy" id="1297742"/>
    <lineage>
        <taxon>Bacteria</taxon>
        <taxon>Pseudomonadati</taxon>
        <taxon>Myxococcota</taxon>
        <taxon>Myxococcia</taxon>
        <taxon>Myxococcales</taxon>
        <taxon>Cystobacterineae</taxon>
        <taxon>Myxococcaceae</taxon>
        <taxon>Pseudomyxococcus</taxon>
    </lineage>
</organism>
<evidence type="ECO:0000313" key="2">
    <source>
        <dbReference type="Proteomes" id="UP000009026"/>
    </source>
</evidence>